<sequence>MQGIGRHWPVNGESPRSDLGMASSGSVCLPAHRGVEHRSTSPWSTSPPASAPPSRRQLEVMEERVAGAITNLHRQLLADRQEADMLVQQSLNRLEARLGTCEQAQGRCERRLAELAGVTRDLGDELQGRCTGEQLQGFSE</sequence>
<proteinExistence type="predicted"/>
<gene>
    <name evidence="2" type="ORF">PGLA1383_LOCUS14658</name>
</gene>
<evidence type="ECO:0000313" key="2">
    <source>
        <dbReference type="EMBL" id="CAE8596189.1"/>
    </source>
</evidence>
<name>A0A813E7F7_POLGL</name>
<evidence type="ECO:0000313" key="3">
    <source>
        <dbReference type="Proteomes" id="UP000654075"/>
    </source>
</evidence>
<evidence type="ECO:0000256" key="1">
    <source>
        <dbReference type="SAM" id="MobiDB-lite"/>
    </source>
</evidence>
<dbReference type="AlphaFoldDB" id="A0A813E7F7"/>
<dbReference type="EMBL" id="CAJNNV010008408">
    <property type="protein sequence ID" value="CAE8596189.1"/>
    <property type="molecule type" value="Genomic_DNA"/>
</dbReference>
<comment type="caution">
    <text evidence="2">The sequence shown here is derived from an EMBL/GenBank/DDBJ whole genome shotgun (WGS) entry which is preliminary data.</text>
</comment>
<feature type="compositionally biased region" description="Low complexity" evidence="1">
    <location>
        <begin position="40"/>
        <end position="54"/>
    </location>
</feature>
<protein>
    <submittedName>
        <fullName evidence="2">Uncharacterized protein</fullName>
    </submittedName>
</protein>
<dbReference type="Proteomes" id="UP000654075">
    <property type="component" value="Unassembled WGS sequence"/>
</dbReference>
<reference evidence="2" key="1">
    <citation type="submission" date="2021-02" db="EMBL/GenBank/DDBJ databases">
        <authorList>
            <person name="Dougan E. K."/>
            <person name="Rhodes N."/>
            <person name="Thang M."/>
            <person name="Chan C."/>
        </authorList>
    </citation>
    <scope>NUCLEOTIDE SEQUENCE</scope>
</reference>
<keyword evidence="3" id="KW-1185">Reference proteome</keyword>
<feature type="non-terminal residue" evidence="2">
    <location>
        <position position="1"/>
    </location>
</feature>
<organism evidence="2 3">
    <name type="scientific">Polarella glacialis</name>
    <name type="common">Dinoflagellate</name>
    <dbReference type="NCBI Taxonomy" id="89957"/>
    <lineage>
        <taxon>Eukaryota</taxon>
        <taxon>Sar</taxon>
        <taxon>Alveolata</taxon>
        <taxon>Dinophyceae</taxon>
        <taxon>Suessiales</taxon>
        <taxon>Suessiaceae</taxon>
        <taxon>Polarella</taxon>
    </lineage>
</organism>
<feature type="region of interest" description="Disordered" evidence="1">
    <location>
        <begin position="1"/>
        <end position="55"/>
    </location>
</feature>
<accession>A0A813E7F7</accession>